<accession>A0A1V9Z6W2</accession>
<feature type="region of interest" description="Disordered" evidence="1">
    <location>
        <begin position="601"/>
        <end position="621"/>
    </location>
</feature>
<keyword evidence="3" id="KW-1185">Reference proteome</keyword>
<dbReference type="EMBL" id="JNBR01000397">
    <property type="protein sequence ID" value="OQR93738.1"/>
    <property type="molecule type" value="Genomic_DNA"/>
</dbReference>
<feature type="region of interest" description="Disordered" evidence="1">
    <location>
        <begin position="436"/>
        <end position="462"/>
    </location>
</feature>
<dbReference type="AlphaFoldDB" id="A0A1V9Z6W2"/>
<dbReference type="OrthoDB" id="298589at2759"/>
<gene>
    <name evidence="2" type="ORF">ACHHYP_02317</name>
</gene>
<proteinExistence type="predicted"/>
<comment type="caution">
    <text evidence="2">The sequence shown here is derived from an EMBL/GenBank/DDBJ whole genome shotgun (WGS) entry which is preliminary data.</text>
</comment>
<dbReference type="Proteomes" id="UP000243579">
    <property type="component" value="Unassembled WGS sequence"/>
</dbReference>
<name>A0A1V9Z6W2_ACHHY</name>
<organism evidence="2 3">
    <name type="scientific">Achlya hypogyna</name>
    <name type="common">Oomycete</name>
    <name type="synonym">Protoachlya hypogyna</name>
    <dbReference type="NCBI Taxonomy" id="1202772"/>
    <lineage>
        <taxon>Eukaryota</taxon>
        <taxon>Sar</taxon>
        <taxon>Stramenopiles</taxon>
        <taxon>Oomycota</taxon>
        <taxon>Saprolegniomycetes</taxon>
        <taxon>Saprolegniales</taxon>
        <taxon>Achlyaceae</taxon>
        <taxon>Achlya</taxon>
    </lineage>
</organism>
<evidence type="ECO:0000313" key="3">
    <source>
        <dbReference type="Proteomes" id="UP000243579"/>
    </source>
</evidence>
<evidence type="ECO:0000313" key="2">
    <source>
        <dbReference type="EMBL" id="OQR93738.1"/>
    </source>
</evidence>
<reference evidence="2 3" key="1">
    <citation type="journal article" date="2014" name="Genome Biol. Evol.">
        <title>The secreted proteins of Achlya hypogyna and Thraustotheca clavata identify the ancestral oomycete secretome and reveal gene acquisitions by horizontal gene transfer.</title>
        <authorList>
            <person name="Misner I."/>
            <person name="Blouin N."/>
            <person name="Leonard G."/>
            <person name="Richards T.A."/>
            <person name="Lane C.E."/>
        </authorList>
    </citation>
    <scope>NUCLEOTIDE SEQUENCE [LARGE SCALE GENOMIC DNA]</scope>
    <source>
        <strain evidence="2 3">ATCC 48635</strain>
    </source>
</reference>
<sequence>MEHEANWALQGDGLVENLFYYLWCKDEFGGGPSLLIPDTIIYKFTQPAYWYFTSKSGKVKKKSKTSLANVQIEKEFCRKLCGIDIVAYYIYMENDNPTIEYLNVEGLKEFLYNRPKVHNGVLQRFIVSKGASNCASAEGEAMIRAVWTPKMCLLERKTNVRKLHDTRYGVYERAVTFDGADAYSNPDPVRGSILPGDIQYLCEQVVDHVMEVSFHKYRISRMVLHLKTDADDRVWLLWASSVRLAHGPHDEHRPIDITYDAQVPAFVHLSAMPDGKPTKKNAVPVKCTSCAKAIDEVHVLQTSYKAVIEHFRQLLLHLRASKADVVLWPPDDAVVAAAGGVGFGILDEMDTGSGAVTEMDVTIPPVLQYLHPHLTVADFVRFATDPVFLYKTAPMCESCYLVYADFSTSALEANTVREHAPAILRPQRAVPLLKERADGGKKPDAAWLPPPRQPKPLKPRITKSAYPFTDPPGLPARIDHTMLAELEQSLPVDVKRVDAAKHAYMPEAWKAPPAMVPDPSVLSEALVKKEDSFFTDLAGATNQQHRPLQHLVESASRLEALKASALGAIKTAKRNPYAVVQKLHGDNEAVKKAVAKRRMPKRGIQFPSVAPSDDEHTTSRKHREFLLKSLREIQAQLASPEPLRPLVVDDDPRDEG</sequence>
<protein>
    <submittedName>
        <fullName evidence="2">Uncharacterized protein</fullName>
    </submittedName>
</protein>
<evidence type="ECO:0000256" key="1">
    <source>
        <dbReference type="SAM" id="MobiDB-lite"/>
    </source>
</evidence>
<feature type="region of interest" description="Disordered" evidence="1">
    <location>
        <begin position="636"/>
        <end position="656"/>
    </location>
</feature>